<dbReference type="Pfam" id="PF10431">
    <property type="entry name" value="ClpB_D2-small"/>
    <property type="match status" value="1"/>
</dbReference>
<feature type="domain" description="Clp R" evidence="8">
    <location>
        <begin position="2"/>
        <end position="144"/>
    </location>
</feature>
<keyword evidence="3 9" id="KW-0067">ATP-binding</keyword>
<dbReference type="InterPro" id="IPR036628">
    <property type="entry name" value="Clp_N_dom_sf"/>
</dbReference>
<dbReference type="PROSITE" id="PS00870">
    <property type="entry name" value="CLPAB_1"/>
    <property type="match status" value="1"/>
</dbReference>
<evidence type="ECO:0000313" key="9">
    <source>
        <dbReference type="EMBL" id="TWS20542.1"/>
    </source>
</evidence>
<dbReference type="GO" id="GO:0034605">
    <property type="term" value="P:cellular response to heat"/>
    <property type="evidence" value="ECO:0007669"/>
    <property type="project" value="TreeGrafter"/>
</dbReference>
<evidence type="ECO:0000313" key="10">
    <source>
        <dbReference type="Proteomes" id="UP000317291"/>
    </source>
</evidence>
<evidence type="ECO:0000256" key="4">
    <source>
        <dbReference type="ARBA" id="ARBA00023186"/>
    </source>
</evidence>
<evidence type="ECO:0000259" key="7">
    <source>
        <dbReference type="PROSITE" id="PS50151"/>
    </source>
</evidence>
<gene>
    <name evidence="9" type="ORF">FK529_04130</name>
</gene>
<dbReference type="Gene3D" id="1.10.1780.10">
    <property type="entry name" value="Clp, N-terminal domain"/>
    <property type="match status" value="1"/>
</dbReference>
<dbReference type="CDD" id="cd19499">
    <property type="entry name" value="RecA-like_ClpB_Hsp104-like"/>
    <property type="match status" value="1"/>
</dbReference>
<dbReference type="PANTHER" id="PTHR11638:SF18">
    <property type="entry name" value="HEAT SHOCK PROTEIN 104"/>
    <property type="match status" value="1"/>
</dbReference>
<dbReference type="PANTHER" id="PTHR11638">
    <property type="entry name" value="ATP-DEPENDENT CLP PROTEASE"/>
    <property type="match status" value="1"/>
</dbReference>
<comment type="caution">
    <text evidence="9">The sequence shown here is derived from an EMBL/GenBank/DDBJ whole genome shotgun (WGS) entry which is preliminary data.</text>
</comment>
<dbReference type="Gene3D" id="1.10.8.60">
    <property type="match status" value="2"/>
</dbReference>
<feature type="compositionally biased region" description="Gly residues" evidence="6">
    <location>
        <begin position="148"/>
        <end position="167"/>
    </location>
</feature>
<dbReference type="RefSeq" id="WP_146559762.1">
    <property type="nucleotide sequence ID" value="NZ_VIGW01000002.1"/>
</dbReference>
<dbReference type="SMART" id="SM00382">
    <property type="entry name" value="AAA"/>
    <property type="match status" value="2"/>
</dbReference>
<dbReference type="Proteomes" id="UP000317291">
    <property type="component" value="Unassembled WGS sequence"/>
</dbReference>
<dbReference type="InterPro" id="IPR001270">
    <property type="entry name" value="ClpA/B"/>
</dbReference>
<dbReference type="GO" id="GO:0005524">
    <property type="term" value="F:ATP binding"/>
    <property type="evidence" value="ECO:0007669"/>
    <property type="project" value="UniProtKB-KW"/>
</dbReference>
<evidence type="ECO:0000256" key="3">
    <source>
        <dbReference type="ARBA" id="ARBA00022840"/>
    </source>
</evidence>
<keyword evidence="2" id="KW-0547">Nucleotide-binding</keyword>
<dbReference type="PROSITE" id="PS50151">
    <property type="entry name" value="UVR"/>
    <property type="match status" value="1"/>
</dbReference>
<dbReference type="InterPro" id="IPR003959">
    <property type="entry name" value="ATPase_AAA_core"/>
</dbReference>
<dbReference type="PROSITE" id="PS51903">
    <property type="entry name" value="CLP_R"/>
    <property type="match status" value="1"/>
</dbReference>
<dbReference type="AlphaFoldDB" id="A0A5C5RD22"/>
<dbReference type="Pfam" id="PF07724">
    <property type="entry name" value="AAA_2"/>
    <property type="match status" value="1"/>
</dbReference>
<dbReference type="Pfam" id="PF00004">
    <property type="entry name" value="AAA"/>
    <property type="match status" value="1"/>
</dbReference>
<dbReference type="InterPro" id="IPR001943">
    <property type="entry name" value="UVR_dom"/>
</dbReference>
<dbReference type="InterPro" id="IPR050130">
    <property type="entry name" value="ClpA_ClpB"/>
</dbReference>
<dbReference type="SMART" id="SM01086">
    <property type="entry name" value="ClpB_D2-small"/>
    <property type="match status" value="1"/>
</dbReference>
<evidence type="ECO:0000256" key="6">
    <source>
        <dbReference type="SAM" id="MobiDB-lite"/>
    </source>
</evidence>
<keyword evidence="4" id="KW-0143">Chaperone</keyword>
<dbReference type="GO" id="GO:0005737">
    <property type="term" value="C:cytoplasm"/>
    <property type="evidence" value="ECO:0007669"/>
    <property type="project" value="TreeGrafter"/>
</dbReference>
<dbReference type="InterPro" id="IPR027417">
    <property type="entry name" value="P-loop_NTPase"/>
</dbReference>
<dbReference type="SUPFAM" id="SSF81923">
    <property type="entry name" value="Double Clp-N motif"/>
    <property type="match status" value="1"/>
</dbReference>
<accession>A0A5C5RD22</accession>
<reference evidence="9 10" key="1">
    <citation type="submission" date="2019-06" db="EMBL/GenBank/DDBJ databases">
        <title>Tsukamurella conjunctivitidis sp. nov., Tsukamurella assacharolytica sp. nov. and Tsukamurella sputae sp. nov. isolated from patients with conjunctivitis, bacteraemia (lymphoma) and respiratory infection (sputum) in Hong Kong.</title>
        <authorList>
            <person name="Teng J.L.L."/>
            <person name="Lee H.H."/>
            <person name="Fong J.Y.H."/>
            <person name="Fok K.M.N."/>
            <person name="Lau S.K.P."/>
            <person name="Woo P.C.Y."/>
        </authorList>
    </citation>
    <scope>NUCLEOTIDE SEQUENCE [LARGE SCALE GENOMIC DNA]</scope>
    <source>
        <strain evidence="9 10">HKU71</strain>
    </source>
</reference>
<dbReference type="CDD" id="cd00009">
    <property type="entry name" value="AAA"/>
    <property type="match status" value="1"/>
</dbReference>
<keyword evidence="9" id="KW-0645">Protease</keyword>
<dbReference type="SUPFAM" id="SSF52540">
    <property type="entry name" value="P-loop containing nucleoside triphosphate hydrolases"/>
    <property type="match status" value="2"/>
</dbReference>
<dbReference type="FunFam" id="1.10.1780.10:FF:000001">
    <property type="entry name" value="ATP-dependent Clp protease ATP-binding subunit"/>
    <property type="match status" value="1"/>
</dbReference>
<keyword evidence="1 5" id="KW-0677">Repeat</keyword>
<dbReference type="Pfam" id="PF17871">
    <property type="entry name" value="AAA_lid_9"/>
    <property type="match status" value="1"/>
</dbReference>
<dbReference type="InterPro" id="IPR041546">
    <property type="entry name" value="ClpA/ClpB_AAA_lid"/>
</dbReference>
<dbReference type="FunFam" id="1.10.8.60:FF:000011">
    <property type="entry name" value="ATP-dependent Clp protease ATP-binding subunit"/>
    <property type="match status" value="1"/>
</dbReference>
<evidence type="ECO:0000256" key="2">
    <source>
        <dbReference type="ARBA" id="ARBA00022741"/>
    </source>
</evidence>
<dbReference type="OrthoDB" id="9803641at2"/>
<dbReference type="Gene3D" id="3.40.50.300">
    <property type="entry name" value="P-loop containing nucleotide triphosphate hydrolases"/>
    <property type="match status" value="2"/>
</dbReference>
<evidence type="ECO:0000256" key="1">
    <source>
        <dbReference type="ARBA" id="ARBA00022737"/>
    </source>
</evidence>
<organism evidence="9 10">
    <name type="scientific">Tsukamurella asaccharolytica</name>
    <dbReference type="NCBI Taxonomy" id="2592067"/>
    <lineage>
        <taxon>Bacteria</taxon>
        <taxon>Bacillati</taxon>
        <taxon>Actinomycetota</taxon>
        <taxon>Actinomycetes</taxon>
        <taxon>Mycobacteriales</taxon>
        <taxon>Tsukamurellaceae</taxon>
        <taxon>Tsukamurella</taxon>
    </lineage>
</organism>
<protein>
    <submittedName>
        <fullName evidence="9">ATP-dependent Clp protease ATP-binding subunit</fullName>
    </submittedName>
</protein>
<dbReference type="PRINTS" id="PR00300">
    <property type="entry name" value="CLPPROTEASEA"/>
</dbReference>
<dbReference type="InterPro" id="IPR018368">
    <property type="entry name" value="ClpA/B_CS1"/>
</dbReference>
<evidence type="ECO:0000259" key="8">
    <source>
        <dbReference type="PROSITE" id="PS51903"/>
    </source>
</evidence>
<dbReference type="FunFam" id="3.40.50.300:FF:000025">
    <property type="entry name" value="ATP-dependent Clp protease subunit"/>
    <property type="match status" value="1"/>
</dbReference>
<evidence type="ECO:0000256" key="5">
    <source>
        <dbReference type="PROSITE-ProRule" id="PRU01251"/>
    </source>
</evidence>
<dbReference type="InterPro" id="IPR004176">
    <property type="entry name" value="Clp_R_N"/>
</dbReference>
<feature type="domain" description="UVR" evidence="7">
    <location>
        <begin position="430"/>
        <end position="465"/>
    </location>
</feature>
<dbReference type="InterPro" id="IPR019489">
    <property type="entry name" value="Clp_ATPase_C"/>
</dbReference>
<dbReference type="FunFam" id="3.40.50.300:FF:000010">
    <property type="entry name" value="Chaperone clpB 1, putative"/>
    <property type="match status" value="1"/>
</dbReference>
<dbReference type="Pfam" id="PF02861">
    <property type="entry name" value="Clp_N"/>
    <property type="match status" value="1"/>
</dbReference>
<dbReference type="GO" id="GO:0016887">
    <property type="term" value="F:ATP hydrolysis activity"/>
    <property type="evidence" value="ECO:0007669"/>
    <property type="project" value="InterPro"/>
</dbReference>
<keyword evidence="9" id="KW-0378">Hydrolase</keyword>
<name>A0A5C5RD22_9ACTN</name>
<dbReference type="InterPro" id="IPR003593">
    <property type="entry name" value="AAA+_ATPase"/>
</dbReference>
<keyword evidence="10" id="KW-1185">Reference proteome</keyword>
<dbReference type="EMBL" id="VIGW01000002">
    <property type="protein sequence ID" value="TWS20542.1"/>
    <property type="molecule type" value="Genomic_DNA"/>
</dbReference>
<proteinExistence type="predicted"/>
<dbReference type="Gene3D" id="4.10.860.10">
    <property type="entry name" value="UVR domain"/>
    <property type="match status" value="1"/>
</dbReference>
<feature type="region of interest" description="Disordered" evidence="6">
    <location>
        <begin position="148"/>
        <end position="169"/>
    </location>
</feature>
<dbReference type="GO" id="GO:0008233">
    <property type="term" value="F:peptidase activity"/>
    <property type="evidence" value="ECO:0007669"/>
    <property type="project" value="UniProtKB-KW"/>
</dbReference>
<sequence length="860" mass="94313">MFERFTDRARRVVVLAQEEARMLNHNYIGTEHILLGLIHEGEGVAAKALESLGISLEGVRSQVEEIIGQGQQAPSGHIPFTPRAKKVLELSLREALQLGHNYIGTEHILLGLIREGEGVAAQVLVKLGADLNRVRQQVIQLLSGYQGKEGGGEPAGAGARTSGGGEAGTPSTSLVLDQFGRNLTAAAAQGKLDPVIGRSKEIERIMQVLSRRTKNNPVLIGEPGVGKTAVVEGLAQAIVNGNVPETLKDKQLYTLDLGSLVAGSRYRGDFEERLRKVLKEIDTRGDIILFIDELHTLVGAGAAEGAIDAASILKPKLARGELQTIGATTLDEYRKYIEKDAALERRFQPVQVGEPSVEHAIEILKGLRDRYEAHHRISITDSALVAAATLADRYINDRFLPDKAIDLIDEAGARMRIRRMTAPPDLRAFDDKIADARREKESAIDEQDFEKAASLRDKEKQLIGERAEREKQWRAGDLDVVAEVDEEQIAEVLGNWTGIPVFKLTEEETTRLLRMEDELHKRIIGQEDAVKAVSKAIRRTRAGLKDPKRPSGSFIFAGPSGVGKTELSKALANFLFGEDDALIQIDMGEFHDRFTASRLFGAPPGYVGYEEGGQLTEKVRRKPFSVVLFDEIEKAHSEIYNTLLQVLEDGRLTDGQGRTVDFKNTVLIFTSNLGTGDISKAVGLGFTSGDSDGANYDRMKQKVNDELKKHFRPEFLNRIDDIVVFHQLTRDQIIEMVDLMLNRVGGALKNKDMGLEVSDQAKALLAKRGFDPVLGARPLRRTIQREIEDALSEKILFGEISAGQIIEVDVEGWDGESKGEDAKFTFTGKPKPAIDLEKSDDAVPALVADASSGTTPGETA</sequence>
<dbReference type="GO" id="GO:0006508">
    <property type="term" value="P:proteolysis"/>
    <property type="evidence" value="ECO:0007669"/>
    <property type="project" value="UniProtKB-KW"/>
</dbReference>